<dbReference type="Gene3D" id="3.40.50.880">
    <property type="match status" value="1"/>
</dbReference>
<keyword evidence="4" id="KW-1185">Reference proteome</keyword>
<dbReference type="SUPFAM" id="SSF52317">
    <property type="entry name" value="Class I glutamine amidotransferase-like"/>
    <property type="match status" value="1"/>
</dbReference>
<dbReference type="InterPro" id="IPR017926">
    <property type="entry name" value="GATASE"/>
</dbReference>
<dbReference type="PANTHER" id="PTHR42695">
    <property type="entry name" value="GLUTAMINE AMIDOTRANSFERASE YLR126C-RELATED"/>
    <property type="match status" value="1"/>
</dbReference>
<accession>A0A8T0VRN4</accession>
<name>A0A8T0VRN4_PANVG</name>
<dbReference type="PANTHER" id="PTHR42695:SF9">
    <property type="entry name" value="GAMMA-GLUTAMYL PEPTIDASE 2-RELATED"/>
    <property type="match status" value="1"/>
</dbReference>
<sequence length="293" mass="31947">MVAVEAAATPSRRFALLMAARDSDYVLKKYGGYLHVFVAAFGGAGEAWDLYRAVDGELPAPGDLGAYDGFVISGSPHDAYGDDLWILRLCALVRELHAMRKRVLGVCFGHQLICRALGGRVGRARAGWDVGVREVAIADAAAALPPCRFLDALRERGKLPRRAKITEVHQDEVRARSITPAFPRTPLQSADGVLGHGEQVWEVPEGAEVLASSDKTGVEMFRVGEHVLGIQGHPEYTKDILLSLVDRLLAAGSITVSFAEAVRRQLEATAPDREFWLKLCKSFLKADEDQVCK</sequence>
<evidence type="ECO:0000313" key="3">
    <source>
        <dbReference type="EMBL" id="KAG2635133.1"/>
    </source>
</evidence>
<evidence type="ECO:0000259" key="2">
    <source>
        <dbReference type="Pfam" id="PF00117"/>
    </source>
</evidence>
<dbReference type="Pfam" id="PF00117">
    <property type="entry name" value="GATase"/>
    <property type="match status" value="1"/>
</dbReference>
<evidence type="ECO:0000256" key="1">
    <source>
        <dbReference type="ARBA" id="ARBA00011083"/>
    </source>
</evidence>
<evidence type="ECO:0000313" key="4">
    <source>
        <dbReference type="Proteomes" id="UP000823388"/>
    </source>
</evidence>
<dbReference type="CDD" id="cd01741">
    <property type="entry name" value="GATase1_1"/>
    <property type="match status" value="1"/>
</dbReference>
<dbReference type="Proteomes" id="UP000823388">
    <property type="component" value="Chromosome 2N"/>
</dbReference>
<dbReference type="InterPro" id="IPR029062">
    <property type="entry name" value="Class_I_gatase-like"/>
</dbReference>
<organism evidence="3 4">
    <name type="scientific">Panicum virgatum</name>
    <name type="common">Blackwell switchgrass</name>
    <dbReference type="NCBI Taxonomy" id="38727"/>
    <lineage>
        <taxon>Eukaryota</taxon>
        <taxon>Viridiplantae</taxon>
        <taxon>Streptophyta</taxon>
        <taxon>Embryophyta</taxon>
        <taxon>Tracheophyta</taxon>
        <taxon>Spermatophyta</taxon>
        <taxon>Magnoliopsida</taxon>
        <taxon>Liliopsida</taxon>
        <taxon>Poales</taxon>
        <taxon>Poaceae</taxon>
        <taxon>PACMAD clade</taxon>
        <taxon>Panicoideae</taxon>
        <taxon>Panicodae</taxon>
        <taxon>Paniceae</taxon>
        <taxon>Panicinae</taxon>
        <taxon>Panicum</taxon>
        <taxon>Panicum sect. Hiantes</taxon>
    </lineage>
</organism>
<feature type="domain" description="Glutamine amidotransferase" evidence="2">
    <location>
        <begin position="65"/>
        <end position="237"/>
    </location>
</feature>
<dbReference type="GO" id="GO:0005829">
    <property type="term" value="C:cytosol"/>
    <property type="evidence" value="ECO:0007669"/>
    <property type="project" value="TreeGrafter"/>
</dbReference>
<dbReference type="EMBL" id="CM029040">
    <property type="protein sequence ID" value="KAG2635133.1"/>
    <property type="molecule type" value="Genomic_DNA"/>
</dbReference>
<proteinExistence type="inferred from homology"/>
<dbReference type="InterPro" id="IPR044992">
    <property type="entry name" value="ChyE-like"/>
</dbReference>
<comment type="similarity">
    <text evidence="1">Belongs to the peptidase C26 family.</text>
</comment>
<comment type="caution">
    <text evidence="3">The sequence shown here is derived from an EMBL/GenBank/DDBJ whole genome shotgun (WGS) entry which is preliminary data.</text>
</comment>
<dbReference type="AlphaFoldDB" id="A0A8T0VRN4"/>
<protein>
    <recommendedName>
        <fullName evidence="2">Glutamine amidotransferase domain-containing protein</fullName>
    </recommendedName>
</protein>
<reference evidence="3" key="1">
    <citation type="submission" date="2020-05" db="EMBL/GenBank/DDBJ databases">
        <title>WGS assembly of Panicum virgatum.</title>
        <authorList>
            <person name="Lovell J.T."/>
            <person name="Jenkins J."/>
            <person name="Shu S."/>
            <person name="Juenger T.E."/>
            <person name="Schmutz J."/>
        </authorList>
    </citation>
    <scope>NUCLEOTIDE SEQUENCE</scope>
    <source>
        <strain evidence="3">AP13</strain>
    </source>
</reference>
<gene>
    <name evidence="3" type="ORF">PVAP13_2NG336087</name>
</gene>
<dbReference type="PROSITE" id="PS51273">
    <property type="entry name" value="GATASE_TYPE_1"/>
    <property type="match status" value="1"/>
</dbReference>